<name>A0A7J7KMY7_BUGNE</name>
<proteinExistence type="predicted"/>
<dbReference type="AlphaFoldDB" id="A0A7J7KMY7"/>
<dbReference type="GO" id="GO:0005096">
    <property type="term" value="F:GTPase activator activity"/>
    <property type="evidence" value="ECO:0007669"/>
    <property type="project" value="InterPro"/>
</dbReference>
<organism evidence="1 2">
    <name type="scientific">Bugula neritina</name>
    <name type="common">Brown bryozoan</name>
    <name type="synonym">Sertularia neritina</name>
    <dbReference type="NCBI Taxonomy" id="10212"/>
    <lineage>
        <taxon>Eukaryota</taxon>
        <taxon>Metazoa</taxon>
        <taxon>Spiralia</taxon>
        <taxon>Lophotrochozoa</taxon>
        <taxon>Bryozoa</taxon>
        <taxon>Gymnolaemata</taxon>
        <taxon>Cheilostomatida</taxon>
        <taxon>Flustrina</taxon>
        <taxon>Buguloidea</taxon>
        <taxon>Bugulidae</taxon>
        <taxon>Bugula</taxon>
    </lineage>
</organism>
<dbReference type="OrthoDB" id="17346at2759"/>
<gene>
    <name evidence="1" type="ORF">EB796_002193</name>
</gene>
<dbReference type="PANTHER" id="PTHR21422:SF9">
    <property type="entry name" value="RAB3 GTPASE-ACTIVATING PROTEIN CATALYTIC SUBUNIT"/>
    <property type="match status" value="1"/>
</dbReference>
<dbReference type="Proteomes" id="UP000593567">
    <property type="component" value="Unassembled WGS sequence"/>
</dbReference>
<comment type="caution">
    <text evidence="1">The sequence shown here is derived from an EMBL/GenBank/DDBJ whole genome shotgun (WGS) entry which is preliminary data.</text>
</comment>
<protein>
    <submittedName>
        <fullName evidence="1">RAB3GAP1</fullName>
    </submittedName>
</protein>
<dbReference type="EMBL" id="VXIV02000246">
    <property type="protein sequence ID" value="KAF6039508.1"/>
    <property type="molecule type" value="Genomic_DNA"/>
</dbReference>
<dbReference type="InterPro" id="IPR045700">
    <property type="entry name" value="Rab3GAP1"/>
</dbReference>
<reference evidence="1" key="1">
    <citation type="submission" date="2020-06" db="EMBL/GenBank/DDBJ databases">
        <title>Draft genome of Bugula neritina, a colonial animal packing powerful symbionts and potential medicines.</title>
        <authorList>
            <person name="Rayko M."/>
        </authorList>
    </citation>
    <scope>NUCLEOTIDE SEQUENCE [LARGE SCALE GENOMIC DNA]</scope>
    <source>
        <strain evidence="1">Kwan_BN1</strain>
    </source>
</reference>
<accession>A0A7J7KMY7</accession>
<keyword evidence="2" id="KW-1185">Reference proteome</keyword>
<sequence>MCVYILINCLFVAQLEEVIHEWKLTTNSRYSYTKDLDINTAKWQELTDEITFANFPFGITFYCIKGEDSQSTSENMNTPTLQISSELSSSKEGLWAPALKELHHNKQEFPSKVHCLCRWYGLASFVVIYPKSYSISDESRINMLVSAITVASQTTSCVVPLFVQSLEPSRKFYTGCLWSPNSTTSFQMVHLNRVPEKFKNLCGLLDVFKQKLNMQRDIQTKAVVSVRLTCVLQDLERNVWSWPHEQAGFLEDGAKSTVLSLTGANCLPFGTYEDSIENLCLYAMWLNMSEDVLSDNSANSDLEPLSAPIWTTQVTMSKEVQGLLTQCLLKFANLCDSKESFGQAVGTKDEKNDNELADALEKLTDPHTQYNLPSLSRVSRVVSNTRSRLSSHPQTDSPIPLDLLNKILLVIFS</sequence>
<dbReference type="PANTHER" id="PTHR21422">
    <property type="entry name" value="RAB3 GTPASE-ACTIVATING PROTEIN CATALYTIC SUBUNIT"/>
    <property type="match status" value="1"/>
</dbReference>
<evidence type="ECO:0000313" key="1">
    <source>
        <dbReference type="EMBL" id="KAF6039508.1"/>
    </source>
</evidence>
<evidence type="ECO:0000313" key="2">
    <source>
        <dbReference type="Proteomes" id="UP000593567"/>
    </source>
</evidence>